<gene>
    <name evidence="2" type="ORF">C8A00DRAFT_34113</name>
</gene>
<sequence>MRFSLATLFLAVAGSASPLKANDIFTQADIEAYEHILAMQANATAHAVDDNPLEKRCCNVWSPCCNVRTCCSSTSNCVLYCDHGDIGASGCVLGKGFRSEHPLTSFG</sequence>
<dbReference type="EMBL" id="MU856949">
    <property type="protein sequence ID" value="KAK4153170.1"/>
    <property type="molecule type" value="Genomic_DNA"/>
</dbReference>
<dbReference type="AlphaFoldDB" id="A0AAN6ZV72"/>
<reference evidence="2" key="2">
    <citation type="submission" date="2023-05" db="EMBL/GenBank/DDBJ databases">
        <authorList>
            <consortium name="Lawrence Berkeley National Laboratory"/>
            <person name="Steindorff A."/>
            <person name="Hensen N."/>
            <person name="Bonometti L."/>
            <person name="Westerberg I."/>
            <person name="Brannstrom I.O."/>
            <person name="Guillou S."/>
            <person name="Cros-Aarteil S."/>
            <person name="Calhoun S."/>
            <person name="Haridas S."/>
            <person name="Kuo A."/>
            <person name="Mondo S."/>
            <person name="Pangilinan J."/>
            <person name="Riley R."/>
            <person name="Labutti K."/>
            <person name="Andreopoulos B."/>
            <person name="Lipzen A."/>
            <person name="Chen C."/>
            <person name="Yanf M."/>
            <person name="Daum C."/>
            <person name="Ng V."/>
            <person name="Clum A."/>
            <person name="Ohm R."/>
            <person name="Martin F."/>
            <person name="Silar P."/>
            <person name="Natvig D."/>
            <person name="Lalanne C."/>
            <person name="Gautier V."/>
            <person name="Ament-Velasquez S.L."/>
            <person name="Kruys A."/>
            <person name="Hutchinson M.I."/>
            <person name="Powell A.J."/>
            <person name="Barry K."/>
            <person name="Miller A.N."/>
            <person name="Grigoriev I.V."/>
            <person name="Debuchy R."/>
            <person name="Gladieux P."/>
            <person name="Thoren M.H."/>
            <person name="Johannesson H."/>
        </authorList>
    </citation>
    <scope>NUCLEOTIDE SEQUENCE</scope>
    <source>
        <strain evidence="2">CBS 538.74</strain>
    </source>
</reference>
<reference evidence="2" key="1">
    <citation type="journal article" date="2023" name="Mol. Phylogenet. Evol.">
        <title>Genome-scale phylogeny and comparative genomics of the fungal order Sordariales.</title>
        <authorList>
            <person name="Hensen N."/>
            <person name="Bonometti L."/>
            <person name="Westerberg I."/>
            <person name="Brannstrom I.O."/>
            <person name="Guillou S."/>
            <person name="Cros-Aarteil S."/>
            <person name="Calhoun S."/>
            <person name="Haridas S."/>
            <person name="Kuo A."/>
            <person name="Mondo S."/>
            <person name="Pangilinan J."/>
            <person name="Riley R."/>
            <person name="LaButti K."/>
            <person name="Andreopoulos B."/>
            <person name="Lipzen A."/>
            <person name="Chen C."/>
            <person name="Yan M."/>
            <person name="Daum C."/>
            <person name="Ng V."/>
            <person name="Clum A."/>
            <person name="Steindorff A."/>
            <person name="Ohm R.A."/>
            <person name="Martin F."/>
            <person name="Silar P."/>
            <person name="Natvig D.O."/>
            <person name="Lalanne C."/>
            <person name="Gautier V."/>
            <person name="Ament-Velasquez S.L."/>
            <person name="Kruys A."/>
            <person name="Hutchinson M.I."/>
            <person name="Powell A.J."/>
            <person name="Barry K."/>
            <person name="Miller A.N."/>
            <person name="Grigoriev I.V."/>
            <person name="Debuchy R."/>
            <person name="Gladieux P."/>
            <person name="Hiltunen Thoren M."/>
            <person name="Johannesson H."/>
        </authorList>
    </citation>
    <scope>NUCLEOTIDE SEQUENCE</scope>
    <source>
        <strain evidence="2">CBS 538.74</strain>
    </source>
</reference>
<keyword evidence="1" id="KW-0732">Signal</keyword>
<comment type="caution">
    <text evidence="2">The sequence shown here is derived from an EMBL/GenBank/DDBJ whole genome shotgun (WGS) entry which is preliminary data.</text>
</comment>
<feature type="signal peptide" evidence="1">
    <location>
        <begin position="1"/>
        <end position="21"/>
    </location>
</feature>
<evidence type="ECO:0000256" key="1">
    <source>
        <dbReference type="SAM" id="SignalP"/>
    </source>
</evidence>
<name>A0AAN6ZV72_9PEZI</name>
<evidence type="ECO:0000313" key="3">
    <source>
        <dbReference type="Proteomes" id="UP001302745"/>
    </source>
</evidence>
<proteinExistence type="predicted"/>
<organism evidence="2 3">
    <name type="scientific">Chaetomidium leptoderma</name>
    <dbReference type="NCBI Taxonomy" id="669021"/>
    <lineage>
        <taxon>Eukaryota</taxon>
        <taxon>Fungi</taxon>
        <taxon>Dikarya</taxon>
        <taxon>Ascomycota</taxon>
        <taxon>Pezizomycotina</taxon>
        <taxon>Sordariomycetes</taxon>
        <taxon>Sordariomycetidae</taxon>
        <taxon>Sordariales</taxon>
        <taxon>Chaetomiaceae</taxon>
        <taxon>Chaetomidium</taxon>
    </lineage>
</organism>
<protein>
    <submittedName>
        <fullName evidence="2">Uncharacterized protein</fullName>
    </submittedName>
</protein>
<evidence type="ECO:0000313" key="2">
    <source>
        <dbReference type="EMBL" id="KAK4153170.1"/>
    </source>
</evidence>
<feature type="chain" id="PRO_5043003597" evidence="1">
    <location>
        <begin position="22"/>
        <end position="107"/>
    </location>
</feature>
<keyword evidence="3" id="KW-1185">Reference proteome</keyword>
<accession>A0AAN6ZV72</accession>
<dbReference type="Proteomes" id="UP001302745">
    <property type="component" value="Unassembled WGS sequence"/>
</dbReference>